<gene>
    <name evidence="1" type="ORF">OCBIM_22029826mg</name>
</gene>
<name>A0A0L8GQ23_OCTBM</name>
<proteinExistence type="predicted"/>
<accession>A0A0L8GQ23</accession>
<dbReference type="AlphaFoldDB" id="A0A0L8GQ23"/>
<dbReference type="EMBL" id="KQ420828">
    <property type="protein sequence ID" value="KOF79141.1"/>
    <property type="molecule type" value="Genomic_DNA"/>
</dbReference>
<organism evidence="1">
    <name type="scientific">Octopus bimaculoides</name>
    <name type="common">California two-spotted octopus</name>
    <dbReference type="NCBI Taxonomy" id="37653"/>
    <lineage>
        <taxon>Eukaryota</taxon>
        <taxon>Metazoa</taxon>
        <taxon>Spiralia</taxon>
        <taxon>Lophotrochozoa</taxon>
        <taxon>Mollusca</taxon>
        <taxon>Cephalopoda</taxon>
        <taxon>Coleoidea</taxon>
        <taxon>Octopodiformes</taxon>
        <taxon>Octopoda</taxon>
        <taxon>Incirrata</taxon>
        <taxon>Octopodidae</taxon>
        <taxon>Octopus</taxon>
    </lineage>
</organism>
<evidence type="ECO:0000313" key="1">
    <source>
        <dbReference type="EMBL" id="KOF79141.1"/>
    </source>
</evidence>
<sequence length="75" mass="8550">MTSALLVCSAGFGFLCSKANLQKTIDIKTESSVLSQHGQDRMSLYATAQQWCCYRLVYVDFNKKYTGHTYIHTYI</sequence>
<protein>
    <submittedName>
        <fullName evidence="1">Uncharacterized protein</fullName>
    </submittedName>
</protein>
<reference evidence="1" key="1">
    <citation type="submission" date="2015-07" db="EMBL/GenBank/DDBJ databases">
        <title>MeaNS - Measles Nucleotide Surveillance Program.</title>
        <authorList>
            <person name="Tran T."/>
            <person name="Druce J."/>
        </authorList>
    </citation>
    <scope>NUCLEOTIDE SEQUENCE</scope>
    <source>
        <strain evidence="1">UCB-OBI-ISO-001</strain>
        <tissue evidence="1">Gonad</tissue>
    </source>
</reference>